<evidence type="ECO:0000313" key="1">
    <source>
        <dbReference type="EMBL" id="OIR19444.1"/>
    </source>
</evidence>
<accession>A0A1J5U067</accession>
<dbReference type="InterPro" id="IPR013406">
    <property type="entry name" value="CHP02574_addiction_mod"/>
</dbReference>
<name>A0A1J5U067_9ZZZZ</name>
<protein>
    <submittedName>
        <fullName evidence="1">Putative addiction module component</fullName>
    </submittedName>
</protein>
<dbReference type="AlphaFoldDB" id="A0A1J5U067"/>
<gene>
    <name evidence="1" type="ORF">GALL_03250</name>
</gene>
<reference evidence="1" key="1">
    <citation type="submission" date="2016-10" db="EMBL/GenBank/DDBJ databases">
        <title>Sequence of Gallionella enrichment culture.</title>
        <authorList>
            <person name="Poehlein A."/>
            <person name="Muehling M."/>
            <person name="Daniel R."/>
        </authorList>
    </citation>
    <scope>NUCLEOTIDE SEQUENCE</scope>
</reference>
<sequence length="68" mass="7559">MNIANMTRTEKLSMMEALWDDLSRDPASLASPNWHGDALKDAERAVADNQAGFVSWDAAKKTLRNNNP</sequence>
<dbReference type="EMBL" id="MLJW01000001">
    <property type="protein sequence ID" value="OIR19444.1"/>
    <property type="molecule type" value="Genomic_DNA"/>
</dbReference>
<proteinExistence type="predicted"/>
<dbReference type="Pfam" id="PF09720">
    <property type="entry name" value="Unstab_antitox"/>
    <property type="match status" value="1"/>
</dbReference>
<comment type="caution">
    <text evidence="1">The sequence shown here is derived from an EMBL/GenBank/DDBJ whole genome shotgun (WGS) entry which is preliminary data.</text>
</comment>
<organism evidence="1">
    <name type="scientific">mine drainage metagenome</name>
    <dbReference type="NCBI Taxonomy" id="410659"/>
    <lineage>
        <taxon>unclassified sequences</taxon>
        <taxon>metagenomes</taxon>
        <taxon>ecological metagenomes</taxon>
    </lineage>
</organism>